<proteinExistence type="predicted"/>
<sequence length="237" mass="27954">MEENKTIEELEFTLKIPNNVSSNKDFLSKNYSKTYDDITNNKIVITENDKHLSKTEPFDFSNQKQEKSNHDEFGTVIPSTISDILSFSDYSSYNSEYLNSTQLIRLKKSIPFHYIEYEEVNEESEPEETIEDEDFSFLKEDNDYDENVLFKTDFNFKQCFFGRYANIDYGNPTEKISQILEKSSVSNIMNNQSRIEDSMIRMFSYKKNVFPDYRLHSIGTKMSQQYNKQNLSSNELI</sequence>
<dbReference type="EMBL" id="OU899037">
    <property type="protein sequence ID" value="CAH1737166.1"/>
    <property type="molecule type" value="Genomic_DNA"/>
</dbReference>
<evidence type="ECO:0000313" key="1">
    <source>
        <dbReference type="EMBL" id="CAH1737166.1"/>
    </source>
</evidence>
<dbReference type="Proteomes" id="UP001154329">
    <property type="component" value="Chromosome 4"/>
</dbReference>
<name>A0A9P0JFU9_APHGO</name>
<protein>
    <submittedName>
        <fullName evidence="1">Uncharacterized protein</fullName>
    </submittedName>
</protein>
<accession>A0A9P0JFU9</accession>
<keyword evidence="2" id="KW-1185">Reference proteome</keyword>
<dbReference type="AlphaFoldDB" id="A0A9P0JFU9"/>
<organism evidence="1 2">
    <name type="scientific">Aphis gossypii</name>
    <name type="common">Cotton aphid</name>
    <dbReference type="NCBI Taxonomy" id="80765"/>
    <lineage>
        <taxon>Eukaryota</taxon>
        <taxon>Metazoa</taxon>
        <taxon>Ecdysozoa</taxon>
        <taxon>Arthropoda</taxon>
        <taxon>Hexapoda</taxon>
        <taxon>Insecta</taxon>
        <taxon>Pterygota</taxon>
        <taxon>Neoptera</taxon>
        <taxon>Paraneoptera</taxon>
        <taxon>Hemiptera</taxon>
        <taxon>Sternorrhyncha</taxon>
        <taxon>Aphidomorpha</taxon>
        <taxon>Aphidoidea</taxon>
        <taxon>Aphididae</taxon>
        <taxon>Aphidini</taxon>
        <taxon>Aphis</taxon>
        <taxon>Aphis</taxon>
    </lineage>
</organism>
<gene>
    <name evidence="1" type="ORF">APHIGO_LOCUS10752</name>
</gene>
<reference evidence="1" key="1">
    <citation type="submission" date="2022-02" db="EMBL/GenBank/DDBJ databases">
        <authorList>
            <person name="King R."/>
        </authorList>
    </citation>
    <scope>NUCLEOTIDE SEQUENCE</scope>
</reference>
<evidence type="ECO:0000313" key="2">
    <source>
        <dbReference type="Proteomes" id="UP001154329"/>
    </source>
</evidence>
<reference evidence="1" key="2">
    <citation type="submission" date="2022-10" db="EMBL/GenBank/DDBJ databases">
        <authorList>
            <consortium name="ENA_rothamsted_submissions"/>
            <consortium name="culmorum"/>
            <person name="King R."/>
        </authorList>
    </citation>
    <scope>NUCLEOTIDE SEQUENCE</scope>
</reference>